<accession>A0A0F9VIM0</accession>
<dbReference type="EMBL" id="LAZR01000345">
    <property type="protein sequence ID" value="KKN73346.1"/>
    <property type="molecule type" value="Genomic_DNA"/>
</dbReference>
<proteinExistence type="predicted"/>
<reference evidence="1" key="1">
    <citation type="journal article" date="2015" name="Nature">
        <title>Complex archaea that bridge the gap between prokaryotes and eukaryotes.</title>
        <authorList>
            <person name="Spang A."/>
            <person name="Saw J.H."/>
            <person name="Jorgensen S.L."/>
            <person name="Zaremba-Niedzwiedzka K."/>
            <person name="Martijn J."/>
            <person name="Lind A.E."/>
            <person name="van Eijk R."/>
            <person name="Schleper C."/>
            <person name="Guy L."/>
            <person name="Ettema T.J."/>
        </authorList>
    </citation>
    <scope>NUCLEOTIDE SEQUENCE</scope>
</reference>
<protein>
    <submittedName>
        <fullName evidence="1">Uncharacterized protein</fullName>
    </submittedName>
</protein>
<dbReference type="AlphaFoldDB" id="A0A0F9VIM0"/>
<organism evidence="1">
    <name type="scientific">marine sediment metagenome</name>
    <dbReference type="NCBI Taxonomy" id="412755"/>
    <lineage>
        <taxon>unclassified sequences</taxon>
        <taxon>metagenomes</taxon>
        <taxon>ecological metagenomes</taxon>
    </lineage>
</organism>
<evidence type="ECO:0000313" key="1">
    <source>
        <dbReference type="EMBL" id="KKN73346.1"/>
    </source>
</evidence>
<sequence>MAELFAEPHTVTQRRAAVARDADDNVAEQDFDGSPALDRQLECMVQTRGGDITTDNEGRIFELEGVIFTSESDVKVDDLFTVSETGLTGRFRAAAVAPKFDIDGVYLHTEVGLEKEIRR</sequence>
<comment type="caution">
    <text evidence="1">The sequence shown here is derived from an EMBL/GenBank/DDBJ whole genome shotgun (WGS) entry which is preliminary data.</text>
</comment>
<gene>
    <name evidence="1" type="ORF">LCGC14_0401590</name>
</gene>
<name>A0A0F9VIM0_9ZZZZ</name>